<comment type="caution">
    <text evidence="2">The sequence shown here is derived from an EMBL/GenBank/DDBJ whole genome shotgun (WGS) entry which is preliminary data.</text>
</comment>
<dbReference type="GO" id="GO:0006935">
    <property type="term" value="P:chemotaxis"/>
    <property type="evidence" value="ECO:0007669"/>
    <property type="project" value="InterPro"/>
</dbReference>
<evidence type="ECO:0000313" key="3">
    <source>
        <dbReference type="Proteomes" id="UP000605201"/>
    </source>
</evidence>
<dbReference type="InterPro" id="IPR039315">
    <property type="entry name" value="CheW"/>
</dbReference>
<dbReference type="EMBL" id="JACNIG010000026">
    <property type="protein sequence ID" value="MBC8430362.1"/>
    <property type="molecule type" value="Genomic_DNA"/>
</dbReference>
<dbReference type="SUPFAM" id="SSF50341">
    <property type="entry name" value="CheW-like"/>
    <property type="match status" value="1"/>
</dbReference>
<reference evidence="2 3" key="1">
    <citation type="submission" date="2020-08" db="EMBL/GenBank/DDBJ databases">
        <title>Bridging the membrane lipid divide: bacteria of the FCB group superphylum have the potential to synthesize archaeal ether lipids.</title>
        <authorList>
            <person name="Villanueva L."/>
            <person name="Von Meijenfeldt F.A.B."/>
            <person name="Westbye A.B."/>
            <person name="Yadav S."/>
            <person name="Hopmans E.C."/>
            <person name="Dutilh B.E."/>
            <person name="Sinninghe Damste J.S."/>
        </authorList>
    </citation>
    <scope>NUCLEOTIDE SEQUENCE [LARGE SCALE GENOMIC DNA]</scope>
    <source>
        <strain evidence="2">NIOZ-UU17</strain>
    </source>
</reference>
<feature type="domain" description="CheW-like" evidence="1">
    <location>
        <begin position="52"/>
        <end position="205"/>
    </location>
</feature>
<protein>
    <submittedName>
        <fullName evidence="2">Purine-binding chemotaxis protein CheW</fullName>
    </submittedName>
</protein>
<gene>
    <name evidence="2" type="ORF">H8D96_00430</name>
</gene>
<proteinExistence type="predicted"/>
<dbReference type="Pfam" id="PF01584">
    <property type="entry name" value="CheW"/>
    <property type="match status" value="1"/>
</dbReference>
<accession>A0A8J6NZC4</accession>
<dbReference type="Proteomes" id="UP000605201">
    <property type="component" value="Unassembled WGS sequence"/>
</dbReference>
<dbReference type="AlphaFoldDB" id="A0A8J6NZC4"/>
<dbReference type="Gene3D" id="2.30.30.40">
    <property type="entry name" value="SH3 Domains"/>
    <property type="match status" value="1"/>
</dbReference>
<sequence length="205" mass="22792">MSGKNHQKCLEDGRAALEKVFEPNPEEKVKILKARAKVLAKTSVKKDQGEAHLQVVEFLLAHETHALELKHILEVLPLKELTPLPCTPAFVCGIINFRGQIISIIDLKKLFELPEQRLNDPNWVIILHTDEPVLRNAAGMEFGILADTIVGVNTIPLSAVQPTLPTLTGIREKYLKGITKDRVVILDGGKILSDEKILVHKQIEA</sequence>
<evidence type="ECO:0000313" key="2">
    <source>
        <dbReference type="EMBL" id="MBC8430362.1"/>
    </source>
</evidence>
<dbReference type="InterPro" id="IPR036061">
    <property type="entry name" value="CheW-like_dom_sf"/>
</dbReference>
<evidence type="ECO:0000259" key="1">
    <source>
        <dbReference type="PROSITE" id="PS50851"/>
    </source>
</evidence>
<dbReference type="PANTHER" id="PTHR22617:SF23">
    <property type="entry name" value="CHEMOTAXIS PROTEIN CHEW"/>
    <property type="match status" value="1"/>
</dbReference>
<organism evidence="2 3">
    <name type="scientific">Candidatus Desulfatibia vada</name>
    <dbReference type="NCBI Taxonomy" id="2841696"/>
    <lineage>
        <taxon>Bacteria</taxon>
        <taxon>Pseudomonadati</taxon>
        <taxon>Thermodesulfobacteriota</taxon>
        <taxon>Desulfobacteria</taxon>
        <taxon>Desulfobacterales</taxon>
        <taxon>Desulfobacterales incertae sedis</taxon>
        <taxon>Candidatus Desulfatibia</taxon>
    </lineage>
</organism>
<dbReference type="InterPro" id="IPR002545">
    <property type="entry name" value="CheW-lke_dom"/>
</dbReference>
<dbReference type="Gene3D" id="2.40.50.180">
    <property type="entry name" value="CheA-289, Domain 4"/>
    <property type="match status" value="1"/>
</dbReference>
<dbReference type="PANTHER" id="PTHR22617">
    <property type="entry name" value="CHEMOTAXIS SENSOR HISTIDINE KINASE-RELATED"/>
    <property type="match status" value="1"/>
</dbReference>
<dbReference type="GO" id="GO:0005829">
    <property type="term" value="C:cytosol"/>
    <property type="evidence" value="ECO:0007669"/>
    <property type="project" value="TreeGrafter"/>
</dbReference>
<dbReference type="SMART" id="SM00260">
    <property type="entry name" value="CheW"/>
    <property type="match status" value="1"/>
</dbReference>
<dbReference type="PROSITE" id="PS50851">
    <property type="entry name" value="CHEW"/>
    <property type="match status" value="1"/>
</dbReference>
<name>A0A8J6NZC4_9BACT</name>
<dbReference type="GO" id="GO:0007165">
    <property type="term" value="P:signal transduction"/>
    <property type="evidence" value="ECO:0007669"/>
    <property type="project" value="InterPro"/>
</dbReference>